<evidence type="ECO:0008006" key="4">
    <source>
        <dbReference type="Google" id="ProtNLM"/>
    </source>
</evidence>
<evidence type="ECO:0000256" key="1">
    <source>
        <dbReference type="SAM" id="SignalP"/>
    </source>
</evidence>
<dbReference type="EMBL" id="PQFZ01000004">
    <property type="protein sequence ID" value="POR53106.1"/>
    <property type="molecule type" value="Genomic_DNA"/>
</dbReference>
<protein>
    <recommendedName>
        <fullName evidence="4">Lipoprotein</fullName>
    </recommendedName>
</protein>
<dbReference type="PROSITE" id="PS51257">
    <property type="entry name" value="PROKAR_LIPOPROTEIN"/>
    <property type="match status" value="1"/>
</dbReference>
<feature type="signal peptide" evidence="1">
    <location>
        <begin position="1"/>
        <end position="16"/>
    </location>
</feature>
<name>A0A2S4MEC8_9HYPH</name>
<evidence type="ECO:0000313" key="3">
    <source>
        <dbReference type="Proteomes" id="UP000236919"/>
    </source>
</evidence>
<sequence length="216" mass="23486">MLTRRLFALALTVALAGCVTSVPPLSVDEIKTWKVVSVEGIVAPVARSGWMSVAHDFRKLKGLEIIVKPSEERGLPQQIIEPALPLEEYRAYVASQFSQRVKTSFTGPLQGQFHGTRPVRIVVSMHDALILDGNARFGAILLSGQSGDENTLTASIDVIDARTGKTLLTFPQSITRGTGGSLGLALSGGPIIENDPMVRMLNQLHERFTTWLLKRA</sequence>
<evidence type="ECO:0000313" key="2">
    <source>
        <dbReference type="EMBL" id="POR53106.1"/>
    </source>
</evidence>
<keyword evidence="3" id="KW-1185">Reference proteome</keyword>
<reference evidence="2 3" key="1">
    <citation type="submission" date="2018-01" db="EMBL/GenBank/DDBJ databases">
        <title>Genomic Encyclopedia of Type Strains, Phase III (KMG-III): the genomes of soil and plant-associated and newly described type strains.</title>
        <authorList>
            <person name="Whitman W."/>
        </authorList>
    </citation>
    <scope>NUCLEOTIDE SEQUENCE [LARGE SCALE GENOMIC DNA]</scope>
    <source>
        <strain evidence="2 3">1131</strain>
    </source>
</reference>
<organism evidence="2 3">
    <name type="scientific">Bosea psychrotolerans</name>
    <dbReference type="NCBI Taxonomy" id="1871628"/>
    <lineage>
        <taxon>Bacteria</taxon>
        <taxon>Pseudomonadati</taxon>
        <taxon>Pseudomonadota</taxon>
        <taxon>Alphaproteobacteria</taxon>
        <taxon>Hyphomicrobiales</taxon>
        <taxon>Boseaceae</taxon>
        <taxon>Bosea</taxon>
    </lineage>
</organism>
<comment type="caution">
    <text evidence="2">The sequence shown here is derived from an EMBL/GenBank/DDBJ whole genome shotgun (WGS) entry which is preliminary data.</text>
</comment>
<accession>A0A2S4MEC8</accession>
<keyword evidence="1" id="KW-0732">Signal</keyword>
<proteinExistence type="predicted"/>
<dbReference type="OrthoDB" id="8163636at2"/>
<gene>
    <name evidence="2" type="ORF">CYD53_10481</name>
</gene>
<dbReference type="RefSeq" id="WP_103717638.1">
    <property type="nucleotide sequence ID" value="NZ_PQFZ01000004.1"/>
</dbReference>
<dbReference type="AlphaFoldDB" id="A0A2S4MEC8"/>
<dbReference type="Proteomes" id="UP000236919">
    <property type="component" value="Unassembled WGS sequence"/>
</dbReference>
<feature type="chain" id="PRO_5015516728" description="Lipoprotein" evidence="1">
    <location>
        <begin position="17"/>
        <end position="216"/>
    </location>
</feature>